<dbReference type="InterPro" id="IPR001308">
    <property type="entry name" value="ETF_a/FixB"/>
</dbReference>
<dbReference type="PANTHER" id="PTHR43153">
    <property type="entry name" value="ELECTRON TRANSFER FLAVOPROTEIN ALPHA"/>
    <property type="match status" value="1"/>
</dbReference>
<dbReference type="EMBL" id="NXGO01000101">
    <property type="protein sequence ID" value="PIM95492.1"/>
    <property type="molecule type" value="Genomic_DNA"/>
</dbReference>
<evidence type="ECO:0000313" key="3">
    <source>
        <dbReference type="EMBL" id="PIM95492.1"/>
    </source>
</evidence>
<feature type="region of interest" description="Disordered" evidence="1">
    <location>
        <begin position="108"/>
        <end position="128"/>
    </location>
</feature>
<feature type="region of interest" description="Disordered" evidence="1">
    <location>
        <begin position="338"/>
        <end position="360"/>
    </location>
</feature>
<dbReference type="Gene3D" id="3.40.50.1220">
    <property type="entry name" value="TPP-binding domain"/>
    <property type="match status" value="1"/>
</dbReference>
<protein>
    <submittedName>
        <fullName evidence="3">Electron transfer flavoprotein large subunit</fullName>
    </submittedName>
</protein>
<dbReference type="PANTHER" id="PTHR43153:SF1">
    <property type="entry name" value="ELECTRON TRANSFER FLAVOPROTEIN SUBUNIT ALPHA, MITOCHONDRIAL"/>
    <property type="match status" value="1"/>
</dbReference>
<feature type="compositionally biased region" description="Basic and acidic residues" evidence="1">
    <location>
        <begin position="346"/>
        <end position="360"/>
    </location>
</feature>
<evidence type="ECO:0000313" key="4">
    <source>
        <dbReference type="Proteomes" id="UP000230981"/>
    </source>
</evidence>
<feature type="compositionally biased region" description="Basic and acidic residues" evidence="1">
    <location>
        <begin position="108"/>
        <end position="119"/>
    </location>
</feature>
<evidence type="ECO:0000259" key="2">
    <source>
        <dbReference type="Pfam" id="PF00766"/>
    </source>
</evidence>
<feature type="compositionally biased region" description="Low complexity" evidence="1">
    <location>
        <begin position="13"/>
        <end position="25"/>
    </location>
</feature>
<proteinExistence type="predicted"/>
<reference evidence="3" key="1">
    <citation type="submission" date="2017-09" db="EMBL/GenBank/DDBJ databases">
        <authorList>
            <person name="Campbell M.A."/>
            <person name="Lukasik P."/>
            <person name="Simon C."/>
            <person name="McCutcheon J.P."/>
        </authorList>
    </citation>
    <scope>NUCLEOTIDE SEQUENCE [LARGE SCALE GENOMIC DNA]</scope>
    <source>
        <strain evidence="3">MAGTDC</strain>
    </source>
</reference>
<dbReference type="Proteomes" id="UP000230981">
    <property type="component" value="Unassembled WGS sequence"/>
</dbReference>
<feature type="region of interest" description="Disordered" evidence="1">
    <location>
        <begin position="1"/>
        <end position="30"/>
    </location>
</feature>
<organism evidence="3 4">
    <name type="scientific">Candidatus Hodgkinia cicadicola</name>
    <dbReference type="NCBI Taxonomy" id="573658"/>
    <lineage>
        <taxon>Bacteria</taxon>
        <taxon>Pseudomonadati</taxon>
        <taxon>Pseudomonadota</taxon>
        <taxon>Alphaproteobacteria</taxon>
        <taxon>Hyphomicrobiales</taxon>
        <taxon>Candidatus Hodgkinia</taxon>
    </lineage>
</organism>
<gene>
    <name evidence="3" type="primary">etfA</name>
    <name evidence="3" type="ORF">magtdc_286</name>
</gene>
<dbReference type="Pfam" id="PF00766">
    <property type="entry name" value="ETF_alpha"/>
    <property type="match status" value="1"/>
</dbReference>
<feature type="domain" description="Electron transfer flavoprotein alpha subunit C-terminal" evidence="2">
    <location>
        <begin position="203"/>
        <end position="284"/>
    </location>
</feature>
<sequence>MREKKQIEENKNNDNSGSNDNLSSNVDDKDKKIDTVVINKDIVDDKDKKIDTVVINKDIVDDKDKKIDTVVINKDIVDDKDKKIDDPKDNLNSKDNLINENKVVQEKEVQEKEVQHEEPISDVTTQKPTSISVNKESLEVIEIKTCEDKPKEVSIDNKKEGNEVVKPIEIIQDVRYQIINFPIKNQMKLLSYSKVEINMELPELSKADIVIAGGRSFGTEENFMTWLKPLALKLGAAIGATKGAVELGCVPVGFQIGSTGSIITPKLYIAFGISGSDHHMIGVKDAKTIVAVNIDKDAAIMSMADYFITMDMFDVISGMMKWLDNNKTMSIDNLIQNLNKNQSKPDQSKPDEQEIKTPTN</sequence>
<name>A0ABX4MFS3_9HYPH</name>
<dbReference type="InterPro" id="IPR014731">
    <property type="entry name" value="ETF_asu_C"/>
</dbReference>
<dbReference type="SUPFAM" id="SSF52467">
    <property type="entry name" value="DHS-like NAD/FAD-binding domain"/>
    <property type="match status" value="1"/>
</dbReference>
<feature type="compositionally biased region" description="Basic and acidic residues" evidence="1">
    <location>
        <begin position="1"/>
        <end position="12"/>
    </location>
</feature>
<dbReference type="InterPro" id="IPR029035">
    <property type="entry name" value="DHS-like_NAD/FAD-binding_dom"/>
</dbReference>
<keyword evidence="4" id="KW-1185">Reference proteome</keyword>
<evidence type="ECO:0000256" key="1">
    <source>
        <dbReference type="SAM" id="MobiDB-lite"/>
    </source>
</evidence>
<comment type="caution">
    <text evidence="3">The sequence shown here is derived from an EMBL/GenBank/DDBJ whole genome shotgun (WGS) entry which is preliminary data.</text>
</comment>
<accession>A0ABX4MFS3</accession>